<dbReference type="Gene3D" id="1.10.3210.50">
    <property type="match status" value="1"/>
</dbReference>
<evidence type="ECO:0000313" key="2">
    <source>
        <dbReference type="EMBL" id="PXF31676.1"/>
    </source>
</evidence>
<protein>
    <recommendedName>
        <fullName evidence="1">HD/PDEase domain-containing protein</fullName>
    </recommendedName>
</protein>
<dbReference type="PANTHER" id="PTHR33594:SF1">
    <property type="entry name" value="HD_PDEASE DOMAIN-CONTAINING PROTEIN"/>
    <property type="match status" value="1"/>
</dbReference>
<keyword evidence="3" id="KW-1185">Reference proteome</keyword>
<dbReference type="Pfam" id="PF01966">
    <property type="entry name" value="HD"/>
    <property type="match status" value="1"/>
</dbReference>
<dbReference type="CDD" id="cd00077">
    <property type="entry name" value="HDc"/>
    <property type="match status" value="1"/>
</dbReference>
<dbReference type="EMBL" id="LAPT01000036">
    <property type="protein sequence ID" value="PXF31676.1"/>
    <property type="molecule type" value="Genomic_DNA"/>
</dbReference>
<dbReference type="SUPFAM" id="SSF109604">
    <property type="entry name" value="HD-domain/PDEase-like"/>
    <property type="match status" value="1"/>
</dbReference>
<organism evidence="2 3">
    <name type="scientific">Pokkaliibacter plantistimulans</name>
    <dbReference type="NCBI Taxonomy" id="1635171"/>
    <lineage>
        <taxon>Bacteria</taxon>
        <taxon>Pseudomonadati</taxon>
        <taxon>Pseudomonadota</taxon>
        <taxon>Gammaproteobacteria</taxon>
        <taxon>Oceanospirillales</taxon>
        <taxon>Balneatrichaceae</taxon>
        <taxon>Pokkaliibacter</taxon>
    </lineage>
</organism>
<dbReference type="SMART" id="SM00471">
    <property type="entry name" value="HDc"/>
    <property type="match status" value="1"/>
</dbReference>
<accession>A0ABX5LYB4</accession>
<feature type="domain" description="HD/PDEase" evidence="1">
    <location>
        <begin position="18"/>
        <end position="135"/>
    </location>
</feature>
<gene>
    <name evidence="2" type="ORF">WH50_08775</name>
</gene>
<comment type="caution">
    <text evidence="2">The sequence shown here is derived from an EMBL/GenBank/DDBJ whole genome shotgun (WGS) entry which is preliminary data.</text>
</comment>
<dbReference type="Proteomes" id="UP000248090">
    <property type="component" value="Unassembled WGS sequence"/>
</dbReference>
<evidence type="ECO:0000313" key="3">
    <source>
        <dbReference type="Proteomes" id="UP000248090"/>
    </source>
</evidence>
<sequence>MNDREMFLPLLRQAMVEDAAHDLAHIERVVANARRLADAEGAELGVVLPAAWLHDCVNVAKDSPLRSQSSRLSADRAVVLLQQIAYPSRWLEAIHHAICAHSFSAAITPRTLEAAVVQDADRLDALGAIGIARTFMVGGQLQRTLYSLDDPFCVEREPDDHRFGLDHFHTKLLRLEQSFTTAAGRAEAVQRTSFMRCYLAQLRQEIVYLDAADKCR</sequence>
<dbReference type="InterPro" id="IPR003607">
    <property type="entry name" value="HD/PDEase_dom"/>
</dbReference>
<evidence type="ECO:0000259" key="1">
    <source>
        <dbReference type="SMART" id="SM00471"/>
    </source>
</evidence>
<dbReference type="InterPro" id="IPR006674">
    <property type="entry name" value="HD_domain"/>
</dbReference>
<proteinExistence type="predicted"/>
<dbReference type="PANTHER" id="PTHR33594">
    <property type="entry name" value="SUPERFAMILY HYDROLASE, PUTATIVE (AFU_ORTHOLOGUE AFUA_1G03035)-RELATED"/>
    <property type="match status" value="1"/>
</dbReference>
<reference evidence="2 3" key="1">
    <citation type="submission" date="2015-03" db="EMBL/GenBank/DDBJ databases">
        <authorList>
            <person name="Krishnan R."/>
            <person name="Midha S."/>
            <person name="Patil P.B."/>
            <person name="Rameshkumar N."/>
        </authorList>
    </citation>
    <scope>NUCLEOTIDE SEQUENCE [LARGE SCALE GENOMIC DNA]</scope>
    <source>
        <strain evidence="2 3">L1E11</strain>
    </source>
</reference>
<name>A0ABX5LYB4_9GAMM</name>